<proteinExistence type="predicted"/>
<evidence type="ECO:0000256" key="5">
    <source>
        <dbReference type="PROSITE-ProRule" id="PRU00560"/>
    </source>
</evidence>
<keyword evidence="6" id="KW-0175">Coiled coil</keyword>
<dbReference type="Gene3D" id="1.10.10.160">
    <property type="match status" value="1"/>
</dbReference>
<dbReference type="Gene3D" id="3.40.50.300">
    <property type="entry name" value="P-loop containing nucleotide triphosphate hydrolases"/>
    <property type="match status" value="3"/>
</dbReference>
<protein>
    <submittedName>
        <fullName evidence="8">DNA helicase</fullName>
    </submittedName>
</protein>
<accession>A0A0A5I4G1</accession>
<dbReference type="InterPro" id="IPR027417">
    <property type="entry name" value="P-loop_NTPase"/>
</dbReference>
<dbReference type="GO" id="GO:0005829">
    <property type="term" value="C:cytosol"/>
    <property type="evidence" value="ECO:0007669"/>
    <property type="project" value="TreeGrafter"/>
</dbReference>
<keyword evidence="2 5" id="KW-0378">Hydrolase</keyword>
<sequence>MKNHPDYQQELERLTFTTTYMDSVIAAQELDQESMQKRQEQQVASLDFKDSSLKYQDMLTHANFMKMSKEQLENLKKLRKKPYFARINFQRKDRPSETFYIGKVSLFDRETQSPIILDWRSPLANVYYEGRLGEVSYEAHGETYEGHVSLKRQYTIEESELIDFRDIDLTTKDEMLQQSLDKNADHRLSEIVATIQEEQNEVIRANLRKPIVVQGAAGSGKTTIALHRVSYFLYTMRDVFQPEEMLILAPNRLFIDYMKEVLPELGVEKSHQTTFTDFVQKVTNHSFSIRNQHDLLTSILEGSGNGIELQIAEWKGSKRFKELMDQYIISLKQSFLVEEDVYIGEFRIKQGKKLKQLFLEEYAYMPFYKRKEKIRQLLMHEVRNKKKIILQKVAKKYDDELDRALYGIKDAEKRRRRVSFLMDQKEQKLVDLEREAKSAVSRYMRLYPNKKLTAYYKGLFESEVYTEHTTLSLQEKERFRMYMKGRFKKHELDADDLGALLYLQTHLYGIDPDYKAKKVVIDEAQDYSYMEFASLKRALNTELFTIVGDLAQGIYHYRGLKEWTPLLEDLFTQPSYQTLQKTYRTTVEIMTLANDVLAQMNANLPQAEPVVRHGSIPSFLSLEPGYEAKMEAEWNSLKQEGFKSIAIIGKTLEECRFVYTHLTEELGDKFQLIEGNEVIDPNAIAIMPVYLSKGLEFDVVWLLSINESYEATELDEKLLYVAMTRPLHKLYLVGATLESFMLNHVHQDHYTHFTPR</sequence>
<evidence type="ECO:0000256" key="3">
    <source>
        <dbReference type="ARBA" id="ARBA00022806"/>
    </source>
</evidence>
<dbReference type="PANTHER" id="PTHR11070">
    <property type="entry name" value="UVRD / RECB / PCRA DNA HELICASE FAMILY MEMBER"/>
    <property type="match status" value="1"/>
</dbReference>
<evidence type="ECO:0000256" key="4">
    <source>
        <dbReference type="ARBA" id="ARBA00022840"/>
    </source>
</evidence>
<dbReference type="InterPro" id="IPR014016">
    <property type="entry name" value="UvrD-like_ATP-bd"/>
</dbReference>
<comment type="caution">
    <text evidence="8">The sequence shown here is derived from an EMBL/GenBank/DDBJ whole genome shotgun (WGS) entry which is preliminary data.</text>
</comment>
<name>A0A0A5I4G1_9BACI</name>
<dbReference type="eggNOG" id="COG3973">
    <property type="taxonomic scope" value="Bacteria"/>
</dbReference>
<dbReference type="NCBIfam" id="NF041464">
    <property type="entry name" value="HelD_BACSU"/>
    <property type="match status" value="1"/>
</dbReference>
<dbReference type="InterPro" id="IPR013986">
    <property type="entry name" value="DExx_box_DNA_helicase_dom_sf"/>
</dbReference>
<dbReference type="GO" id="GO:0016787">
    <property type="term" value="F:hydrolase activity"/>
    <property type="evidence" value="ECO:0007669"/>
    <property type="project" value="UniProtKB-UniRule"/>
</dbReference>
<dbReference type="InterPro" id="IPR000212">
    <property type="entry name" value="DNA_helicase_UvrD/REP"/>
</dbReference>
<dbReference type="EMBL" id="AVPE01000013">
    <property type="protein sequence ID" value="KGX90712.1"/>
    <property type="molecule type" value="Genomic_DNA"/>
</dbReference>
<organism evidence="8 9">
    <name type="scientific">Pontibacillus halophilus JSM 076056 = DSM 19796</name>
    <dbReference type="NCBI Taxonomy" id="1385510"/>
    <lineage>
        <taxon>Bacteria</taxon>
        <taxon>Bacillati</taxon>
        <taxon>Bacillota</taxon>
        <taxon>Bacilli</taxon>
        <taxon>Bacillales</taxon>
        <taxon>Bacillaceae</taxon>
        <taxon>Pontibacillus</taxon>
    </lineage>
</organism>
<dbReference type="GO" id="GO:0005524">
    <property type="term" value="F:ATP binding"/>
    <property type="evidence" value="ECO:0007669"/>
    <property type="project" value="UniProtKB-UniRule"/>
</dbReference>
<reference evidence="8 9" key="1">
    <citation type="submission" date="2013-08" db="EMBL/GenBank/DDBJ databases">
        <authorList>
            <person name="Huang J."/>
            <person name="Wang G."/>
        </authorList>
    </citation>
    <scope>NUCLEOTIDE SEQUENCE [LARGE SCALE GENOMIC DNA]</scope>
    <source>
        <strain evidence="8 9">JSM 076056</strain>
    </source>
</reference>
<feature type="coiled-coil region" evidence="6">
    <location>
        <begin position="408"/>
        <end position="442"/>
    </location>
</feature>
<dbReference type="InterPro" id="IPR027785">
    <property type="entry name" value="UvrD-like_helicase_C"/>
</dbReference>
<dbReference type="Pfam" id="PF00580">
    <property type="entry name" value="UvrD-helicase"/>
    <property type="match status" value="1"/>
</dbReference>
<dbReference type="GO" id="GO:0043138">
    <property type="term" value="F:3'-5' DNA helicase activity"/>
    <property type="evidence" value="ECO:0007669"/>
    <property type="project" value="TreeGrafter"/>
</dbReference>
<dbReference type="OrthoDB" id="9787585at2"/>
<dbReference type="STRING" id="1385510.GCA_000425205_02888"/>
<dbReference type="PROSITE" id="PS51198">
    <property type="entry name" value="UVRD_HELICASE_ATP_BIND"/>
    <property type="match status" value="1"/>
</dbReference>
<dbReference type="Proteomes" id="UP000030528">
    <property type="component" value="Unassembled WGS sequence"/>
</dbReference>
<evidence type="ECO:0000259" key="7">
    <source>
        <dbReference type="PROSITE" id="PS51198"/>
    </source>
</evidence>
<dbReference type="Pfam" id="PF13538">
    <property type="entry name" value="UvrD_C_2"/>
    <property type="match status" value="1"/>
</dbReference>
<dbReference type="PANTHER" id="PTHR11070:SF17">
    <property type="entry name" value="DNA HELICASE IV"/>
    <property type="match status" value="1"/>
</dbReference>
<dbReference type="RefSeq" id="WP_036770326.1">
    <property type="nucleotide sequence ID" value="NZ_AULI01000013.1"/>
</dbReference>
<evidence type="ECO:0000256" key="6">
    <source>
        <dbReference type="SAM" id="Coils"/>
    </source>
</evidence>
<keyword evidence="4 5" id="KW-0067">ATP-binding</keyword>
<evidence type="ECO:0000313" key="9">
    <source>
        <dbReference type="Proteomes" id="UP000030528"/>
    </source>
</evidence>
<gene>
    <name evidence="8" type="ORF">N781_06505</name>
</gene>
<feature type="binding site" evidence="5">
    <location>
        <begin position="215"/>
        <end position="222"/>
    </location>
    <ligand>
        <name>ATP</name>
        <dbReference type="ChEBI" id="CHEBI:30616"/>
    </ligand>
</feature>
<keyword evidence="3 5" id="KW-0347">Helicase</keyword>
<evidence type="ECO:0000313" key="8">
    <source>
        <dbReference type="EMBL" id="KGX90712.1"/>
    </source>
</evidence>
<dbReference type="SUPFAM" id="SSF52540">
    <property type="entry name" value="P-loop containing nucleoside triphosphate hydrolases"/>
    <property type="match status" value="1"/>
</dbReference>
<evidence type="ECO:0000256" key="2">
    <source>
        <dbReference type="ARBA" id="ARBA00022801"/>
    </source>
</evidence>
<evidence type="ECO:0000256" key="1">
    <source>
        <dbReference type="ARBA" id="ARBA00022741"/>
    </source>
</evidence>
<dbReference type="GO" id="GO:0003677">
    <property type="term" value="F:DNA binding"/>
    <property type="evidence" value="ECO:0007669"/>
    <property type="project" value="InterPro"/>
</dbReference>
<dbReference type="GO" id="GO:0000725">
    <property type="term" value="P:recombinational repair"/>
    <property type="evidence" value="ECO:0007669"/>
    <property type="project" value="TreeGrafter"/>
</dbReference>
<dbReference type="AlphaFoldDB" id="A0A0A5I4G1"/>
<keyword evidence="1 5" id="KW-0547">Nucleotide-binding</keyword>
<dbReference type="InterPro" id="IPR048228">
    <property type="entry name" value="HelD_bacillota"/>
</dbReference>
<feature type="domain" description="UvrD-like helicase ATP-binding" evidence="7">
    <location>
        <begin position="194"/>
        <end position="586"/>
    </location>
</feature>
<keyword evidence="9" id="KW-1185">Reference proteome</keyword>